<name>A0A6A6QYN0_9PEZI</name>
<dbReference type="InterPro" id="IPR001810">
    <property type="entry name" value="F-box_dom"/>
</dbReference>
<gene>
    <name evidence="2" type="ORF">BU16DRAFT_368420</name>
</gene>
<proteinExistence type="predicted"/>
<accession>A0A6A6QYN0</accession>
<dbReference type="Proteomes" id="UP000799750">
    <property type="component" value="Unassembled WGS sequence"/>
</dbReference>
<keyword evidence="3" id="KW-1185">Reference proteome</keyword>
<evidence type="ECO:0000259" key="1">
    <source>
        <dbReference type="PROSITE" id="PS50181"/>
    </source>
</evidence>
<sequence>MIFYMRHKPPRSPPTDPLSQLPTELLQNISSLLPLSSRAALSLTSKRIRAIVGPEYEQLSSSVAERSDFLALIEPNFRHHFLCRGCGVLHTRKHFDRWEALNNRGPWPATCFKDTTAQRFGSGFTLHFHHLYLVMQKHRLGSAYGISTKCLKTWLTSSIDLNCRYNTKTSAAITAAGELILRAEYVFWRPKPMTPNWREGNITTEYWSKICPHLSVSELRGQNGSLSDTIKSIIERAGDHPVQYHGITRCLYCPTEFEARLTQTKKNRSQVQIVAWTNLGRGERVDDPNWVAVSTSVKARTIPRSPVWVWQEGILRDDYDAALRDKKKIKRMADEERRYSEARAAMGLGTDT</sequence>
<protein>
    <recommendedName>
        <fullName evidence="1">F-box domain-containing protein</fullName>
    </recommendedName>
</protein>
<feature type="domain" description="F-box" evidence="1">
    <location>
        <begin position="15"/>
        <end position="59"/>
    </location>
</feature>
<dbReference type="PROSITE" id="PS50181">
    <property type="entry name" value="FBOX"/>
    <property type="match status" value="1"/>
</dbReference>
<organism evidence="2 3">
    <name type="scientific">Lophium mytilinum</name>
    <dbReference type="NCBI Taxonomy" id="390894"/>
    <lineage>
        <taxon>Eukaryota</taxon>
        <taxon>Fungi</taxon>
        <taxon>Dikarya</taxon>
        <taxon>Ascomycota</taxon>
        <taxon>Pezizomycotina</taxon>
        <taxon>Dothideomycetes</taxon>
        <taxon>Pleosporomycetidae</taxon>
        <taxon>Mytilinidiales</taxon>
        <taxon>Mytilinidiaceae</taxon>
        <taxon>Lophium</taxon>
    </lineage>
</organism>
<dbReference type="Pfam" id="PF00646">
    <property type="entry name" value="F-box"/>
    <property type="match status" value="1"/>
</dbReference>
<dbReference type="SUPFAM" id="SSF81383">
    <property type="entry name" value="F-box domain"/>
    <property type="match status" value="1"/>
</dbReference>
<dbReference type="AlphaFoldDB" id="A0A6A6QYN0"/>
<evidence type="ECO:0000313" key="3">
    <source>
        <dbReference type="Proteomes" id="UP000799750"/>
    </source>
</evidence>
<dbReference type="InterPro" id="IPR036047">
    <property type="entry name" value="F-box-like_dom_sf"/>
</dbReference>
<reference evidence="2" key="1">
    <citation type="journal article" date="2020" name="Stud. Mycol.">
        <title>101 Dothideomycetes genomes: a test case for predicting lifestyles and emergence of pathogens.</title>
        <authorList>
            <person name="Haridas S."/>
            <person name="Albert R."/>
            <person name="Binder M."/>
            <person name="Bloem J."/>
            <person name="Labutti K."/>
            <person name="Salamov A."/>
            <person name="Andreopoulos B."/>
            <person name="Baker S."/>
            <person name="Barry K."/>
            <person name="Bills G."/>
            <person name="Bluhm B."/>
            <person name="Cannon C."/>
            <person name="Castanera R."/>
            <person name="Culley D."/>
            <person name="Daum C."/>
            <person name="Ezra D."/>
            <person name="Gonzalez J."/>
            <person name="Henrissat B."/>
            <person name="Kuo A."/>
            <person name="Liang C."/>
            <person name="Lipzen A."/>
            <person name="Lutzoni F."/>
            <person name="Magnuson J."/>
            <person name="Mondo S."/>
            <person name="Nolan M."/>
            <person name="Ohm R."/>
            <person name="Pangilinan J."/>
            <person name="Park H.-J."/>
            <person name="Ramirez L."/>
            <person name="Alfaro M."/>
            <person name="Sun H."/>
            <person name="Tritt A."/>
            <person name="Yoshinaga Y."/>
            <person name="Zwiers L.-H."/>
            <person name="Turgeon B."/>
            <person name="Goodwin S."/>
            <person name="Spatafora J."/>
            <person name="Crous P."/>
            <person name="Grigoriev I."/>
        </authorList>
    </citation>
    <scope>NUCLEOTIDE SEQUENCE</scope>
    <source>
        <strain evidence="2">CBS 269.34</strain>
    </source>
</reference>
<dbReference type="SMART" id="SM00256">
    <property type="entry name" value="FBOX"/>
    <property type="match status" value="1"/>
</dbReference>
<dbReference type="EMBL" id="MU004188">
    <property type="protein sequence ID" value="KAF2496167.1"/>
    <property type="molecule type" value="Genomic_DNA"/>
</dbReference>
<evidence type="ECO:0000313" key="2">
    <source>
        <dbReference type="EMBL" id="KAF2496167.1"/>
    </source>
</evidence>
<dbReference type="CDD" id="cd09917">
    <property type="entry name" value="F-box_SF"/>
    <property type="match status" value="1"/>
</dbReference>